<evidence type="ECO:0000259" key="5">
    <source>
        <dbReference type="PROSITE" id="PS51767"/>
    </source>
</evidence>
<dbReference type="PANTHER" id="PTHR47967">
    <property type="entry name" value="OS07G0603500 PROTEIN-RELATED"/>
    <property type="match status" value="1"/>
</dbReference>
<keyword evidence="3" id="KW-0378">Hydrolase</keyword>
<name>A0AAV7FB06_ARIFI</name>
<dbReference type="GO" id="GO:0008233">
    <property type="term" value="F:peptidase activity"/>
    <property type="evidence" value="ECO:0007669"/>
    <property type="project" value="UniProtKB-KW"/>
</dbReference>
<protein>
    <recommendedName>
        <fullName evidence="5">Peptidase A1 domain-containing protein</fullName>
    </recommendedName>
</protein>
<feature type="chain" id="PRO_5043596936" description="Peptidase A1 domain-containing protein" evidence="4">
    <location>
        <begin position="23"/>
        <end position="393"/>
    </location>
</feature>
<evidence type="ECO:0000256" key="2">
    <source>
        <dbReference type="ARBA" id="ARBA00022670"/>
    </source>
</evidence>
<keyword evidence="7" id="KW-1185">Reference proteome</keyword>
<feature type="signal peptide" evidence="4">
    <location>
        <begin position="1"/>
        <end position="22"/>
    </location>
</feature>
<comment type="similarity">
    <text evidence="1">Belongs to the peptidase A1 family.</text>
</comment>
<dbReference type="InterPro" id="IPR051708">
    <property type="entry name" value="Plant_Aspart_Prot_A1"/>
</dbReference>
<dbReference type="Proteomes" id="UP000825729">
    <property type="component" value="Unassembled WGS sequence"/>
</dbReference>
<sequence length="393" mass="43042">MGSFSLFRCLLLFHIFLSASVALTETLGVETATDTDHRGFNVELIHCDSPRSPFYVASETPAERASKAIRRSFSRLTYFSTTLLSKTSTHHATSSSPPIFFSGLAPGTANNDYLMTINVGRPPVKRVVIADTGSGLNWVQCQPCKACYKQDYPLFDPRKSSTYRVLDCKTDLCKTVQDGPATLYGVKGQCRYNFSYGDLSVTQGELGSETFIFETAKKTTVRIPNVPLGCSYNTTRGKLAGDVAGLAGLRLDKTSLVTQIGPHVRWRFSFCLVPHTLANASSVLSFGDAARVRARGAVSFPFSQVLGPVYAVNLSKISVGKNKSVRLARRERSVVLDTGTHLTILPKRVVIKVAYYVSTILGPGNVDDPTGNSFYATRYASRRPPSFQAWRSD</sequence>
<dbReference type="GO" id="GO:0006508">
    <property type="term" value="P:proteolysis"/>
    <property type="evidence" value="ECO:0007669"/>
    <property type="project" value="UniProtKB-KW"/>
</dbReference>
<dbReference type="AlphaFoldDB" id="A0AAV7FB06"/>
<dbReference type="Pfam" id="PF14543">
    <property type="entry name" value="TAXi_N"/>
    <property type="match status" value="1"/>
</dbReference>
<evidence type="ECO:0000256" key="3">
    <source>
        <dbReference type="ARBA" id="ARBA00022801"/>
    </source>
</evidence>
<feature type="domain" description="Peptidase A1" evidence="5">
    <location>
        <begin position="113"/>
        <end position="393"/>
    </location>
</feature>
<dbReference type="EMBL" id="JAINDJ010000002">
    <property type="protein sequence ID" value="KAG9456768.1"/>
    <property type="molecule type" value="Genomic_DNA"/>
</dbReference>
<evidence type="ECO:0000256" key="1">
    <source>
        <dbReference type="ARBA" id="ARBA00007447"/>
    </source>
</evidence>
<proteinExistence type="inferred from homology"/>
<evidence type="ECO:0000256" key="4">
    <source>
        <dbReference type="SAM" id="SignalP"/>
    </source>
</evidence>
<dbReference type="GO" id="GO:0005576">
    <property type="term" value="C:extracellular region"/>
    <property type="evidence" value="ECO:0007669"/>
    <property type="project" value="TreeGrafter"/>
</dbReference>
<dbReference type="SUPFAM" id="SSF50630">
    <property type="entry name" value="Acid proteases"/>
    <property type="match status" value="1"/>
</dbReference>
<evidence type="ECO:0000313" key="7">
    <source>
        <dbReference type="Proteomes" id="UP000825729"/>
    </source>
</evidence>
<dbReference type="Gene3D" id="2.40.70.10">
    <property type="entry name" value="Acid Proteases"/>
    <property type="match status" value="2"/>
</dbReference>
<dbReference type="InterPro" id="IPR033121">
    <property type="entry name" value="PEPTIDASE_A1"/>
</dbReference>
<evidence type="ECO:0000313" key="6">
    <source>
        <dbReference type="EMBL" id="KAG9456768.1"/>
    </source>
</evidence>
<organism evidence="6 7">
    <name type="scientific">Aristolochia fimbriata</name>
    <name type="common">White veined hardy Dutchman's pipe vine</name>
    <dbReference type="NCBI Taxonomy" id="158543"/>
    <lineage>
        <taxon>Eukaryota</taxon>
        <taxon>Viridiplantae</taxon>
        <taxon>Streptophyta</taxon>
        <taxon>Embryophyta</taxon>
        <taxon>Tracheophyta</taxon>
        <taxon>Spermatophyta</taxon>
        <taxon>Magnoliopsida</taxon>
        <taxon>Magnoliidae</taxon>
        <taxon>Piperales</taxon>
        <taxon>Aristolochiaceae</taxon>
        <taxon>Aristolochia</taxon>
    </lineage>
</organism>
<dbReference type="PANTHER" id="PTHR47967:SF128">
    <property type="entry name" value="ASPARTIC PROTEINASE CDR1-LIKE"/>
    <property type="match status" value="1"/>
</dbReference>
<dbReference type="InterPro" id="IPR021109">
    <property type="entry name" value="Peptidase_aspartic_dom_sf"/>
</dbReference>
<comment type="caution">
    <text evidence="6">The sequence shown here is derived from an EMBL/GenBank/DDBJ whole genome shotgun (WGS) entry which is preliminary data.</text>
</comment>
<dbReference type="InterPro" id="IPR032861">
    <property type="entry name" value="TAXi_N"/>
</dbReference>
<dbReference type="PROSITE" id="PS51767">
    <property type="entry name" value="PEPTIDASE_A1"/>
    <property type="match status" value="1"/>
</dbReference>
<keyword evidence="4" id="KW-0732">Signal</keyword>
<accession>A0AAV7FB06</accession>
<reference evidence="6 7" key="1">
    <citation type="submission" date="2021-07" db="EMBL/GenBank/DDBJ databases">
        <title>The Aristolochia fimbriata genome: insights into angiosperm evolution, floral development and chemical biosynthesis.</title>
        <authorList>
            <person name="Jiao Y."/>
        </authorList>
    </citation>
    <scope>NUCLEOTIDE SEQUENCE [LARGE SCALE GENOMIC DNA]</scope>
    <source>
        <strain evidence="6">IBCAS-2021</strain>
        <tissue evidence="6">Leaf</tissue>
    </source>
</reference>
<keyword evidence="2" id="KW-0645">Protease</keyword>
<gene>
    <name evidence="6" type="ORF">H6P81_001276</name>
</gene>